<gene>
    <name evidence="5" type="ORF">IAG42_32325</name>
</gene>
<protein>
    <submittedName>
        <fullName evidence="5">TetR/AcrR family transcriptional regulator</fullName>
    </submittedName>
</protein>
<dbReference type="AlphaFoldDB" id="A0A7H1BGH7"/>
<reference evidence="5 6" key="1">
    <citation type="submission" date="2020-09" db="EMBL/GenBank/DDBJ databases">
        <title>A novel species.</title>
        <authorList>
            <person name="Gao J."/>
        </authorList>
    </citation>
    <scope>NUCLEOTIDE SEQUENCE [LARGE SCALE GENOMIC DNA]</scope>
    <source>
        <strain evidence="5 6">CRXT-Y-14</strain>
    </source>
</reference>
<organism evidence="5 6">
    <name type="scientific">Streptomyces xanthii</name>
    <dbReference type="NCBI Taxonomy" id="2768069"/>
    <lineage>
        <taxon>Bacteria</taxon>
        <taxon>Bacillati</taxon>
        <taxon>Actinomycetota</taxon>
        <taxon>Actinomycetes</taxon>
        <taxon>Kitasatosporales</taxon>
        <taxon>Streptomycetaceae</taxon>
        <taxon>Streptomyces</taxon>
    </lineage>
</organism>
<evidence type="ECO:0000313" key="6">
    <source>
        <dbReference type="Proteomes" id="UP000516428"/>
    </source>
</evidence>
<keyword evidence="1 2" id="KW-0238">DNA-binding</keyword>
<dbReference type="InterPro" id="IPR009057">
    <property type="entry name" value="Homeodomain-like_sf"/>
</dbReference>
<dbReference type="KEGG" id="sxn:IAG42_32325"/>
<dbReference type="GO" id="GO:0003677">
    <property type="term" value="F:DNA binding"/>
    <property type="evidence" value="ECO:0007669"/>
    <property type="project" value="UniProtKB-UniRule"/>
</dbReference>
<evidence type="ECO:0000259" key="4">
    <source>
        <dbReference type="PROSITE" id="PS50977"/>
    </source>
</evidence>
<feature type="DNA-binding region" description="H-T-H motif" evidence="2">
    <location>
        <begin position="77"/>
        <end position="96"/>
    </location>
</feature>
<dbReference type="EMBL" id="CP061281">
    <property type="protein sequence ID" value="QNS07832.1"/>
    <property type="molecule type" value="Genomic_DNA"/>
</dbReference>
<dbReference type="Pfam" id="PF00440">
    <property type="entry name" value="TetR_N"/>
    <property type="match status" value="1"/>
</dbReference>
<name>A0A7H1BGH7_9ACTN</name>
<feature type="region of interest" description="Disordered" evidence="3">
    <location>
        <begin position="1"/>
        <end position="26"/>
    </location>
</feature>
<dbReference type="Gene3D" id="1.10.10.60">
    <property type="entry name" value="Homeodomain-like"/>
    <property type="match status" value="1"/>
</dbReference>
<dbReference type="InterPro" id="IPR036271">
    <property type="entry name" value="Tet_transcr_reg_TetR-rel_C_sf"/>
</dbReference>
<accession>A0A7H1BGH7</accession>
<dbReference type="InterPro" id="IPR050624">
    <property type="entry name" value="HTH-type_Tx_Regulator"/>
</dbReference>
<dbReference type="Proteomes" id="UP000516428">
    <property type="component" value="Chromosome"/>
</dbReference>
<dbReference type="SUPFAM" id="SSF48498">
    <property type="entry name" value="Tetracyclin repressor-like, C-terminal domain"/>
    <property type="match status" value="1"/>
</dbReference>
<dbReference type="InterPro" id="IPR001647">
    <property type="entry name" value="HTH_TetR"/>
</dbReference>
<feature type="region of interest" description="Disordered" evidence="3">
    <location>
        <begin position="34"/>
        <end position="53"/>
    </location>
</feature>
<proteinExistence type="predicted"/>
<evidence type="ECO:0000313" key="5">
    <source>
        <dbReference type="EMBL" id="QNS07832.1"/>
    </source>
</evidence>
<evidence type="ECO:0000256" key="1">
    <source>
        <dbReference type="ARBA" id="ARBA00023125"/>
    </source>
</evidence>
<sequence length="250" mass="27954">MRDPADSIRSHPRGGRGPATARTNESEWTALPAQAAAADGGQKQPITPRSARGVRTRNALITAAREVFERDGYLDARITDISKAANVASGSFYTYFNSKEEIFQALVAQVQEEMLHPHLRERTGITDPREMIDASNREYLRAYKKNARLMALFEQVAQVDETFRQLRIERGDAFARRNAKLIRSLQDAGAADPSLDPLITAHALSVMVSRMAYMVFVLGQRIPYERLVTTLNKIWENGLQLRAPEADPGD</sequence>
<evidence type="ECO:0000256" key="3">
    <source>
        <dbReference type="SAM" id="MobiDB-lite"/>
    </source>
</evidence>
<dbReference type="SUPFAM" id="SSF46689">
    <property type="entry name" value="Homeodomain-like"/>
    <property type="match status" value="1"/>
</dbReference>
<evidence type="ECO:0000256" key="2">
    <source>
        <dbReference type="PROSITE-ProRule" id="PRU00335"/>
    </source>
</evidence>
<dbReference type="PANTHER" id="PTHR43479:SF11">
    <property type="entry name" value="ACREF_ENVCD OPERON REPRESSOR-RELATED"/>
    <property type="match status" value="1"/>
</dbReference>
<dbReference type="Gene3D" id="1.10.357.10">
    <property type="entry name" value="Tetracycline Repressor, domain 2"/>
    <property type="match status" value="1"/>
</dbReference>
<feature type="domain" description="HTH tetR-type" evidence="4">
    <location>
        <begin position="54"/>
        <end position="114"/>
    </location>
</feature>
<dbReference type="PROSITE" id="PS50977">
    <property type="entry name" value="HTH_TETR_2"/>
    <property type="match status" value="1"/>
</dbReference>
<dbReference type="PRINTS" id="PR00455">
    <property type="entry name" value="HTHTETR"/>
</dbReference>
<dbReference type="PANTHER" id="PTHR43479">
    <property type="entry name" value="ACREF/ENVCD OPERON REPRESSOR-RELATED"/>
    <property type="match status" value="1"/>
</dbReference>
<keyword evidence="6" id="KW-1185">Reference proteome</keyword>